<dbReference type="Gene3D" id="1.20.58.150">
    <property type="entry name" value="ANTH domain"/>
    <property type="match status" value="1"/>
</dbReference>
<dbReference type="FunFam" id="1.25.40.90:FF:000005">
    <property type="entry name" value="Clathrin assembly protein AP180"/>
    <property type="match status" value="1"/>
</dbReference>
<dbReference type="Gene3D" id="1.25.40.90">
    <property type="match status" value="1"/>
</dbReference>
<feature type="region of interest" description="Disordered" evidence="9">
    <location>
        <begin position="338"/>
        <end position="372"/>
    </location>
</feature>
<evidence type="ECO:0000256" key="1">
    <source>
        <dbReference type="ARBA" id="ARBA00004132"/>
    </source>
</evidence>
<feature type="compositionally biased region" description="Low complexity" evidence="9">
    <location>
        <begin position="362"/>
        <end position="372"/>
    </location>
</feature>
<evidence type="ECO:0000256" key="2">
    <source>
        <dbReference type="ARBA" id="ARBA00004555"/>
    </source>
</evidence>
<dbReference type="FunFam" id="1.20.58.150:FF:000006">
    <property type="entry name" value="putative clathrin assembly protein At5g35200"/>
    <property type="match status" value="1"/>
</dbReference>
<keyword evidence="8" id="KW-0968">Cytoplasmic vesicle</keyword>
<dbReference type="AlphaFoldDB" id="A0A9Q0H2Q8"/>
<reference evidence="11" key="1">
    <citation type="journal article" date="2023" name="Plant J.">
        <title>The genome of the king protea, Protea cynaroides.</title>
        <authorList>
            <person name="Chang J."/>
            <person name="Duong T.A."/>
            <person name="Schoeman C."/>
            <person name="Ma X."/>
            <person name="Roodt D."/>
            <person name="Barker N."/>
            <person name="Li Z."/>
            <person name="Van de Peer Y."/>
            <person name="Mizrachi E."/>
        </authorList>
    </citation>
    <scope>NUCLEOTIDE SEQUENCE</scope>
    <source>
        <tissue evidence="11">Young leaves</tissue>
    </source>
</reference>
<dbReference type="InterPro" id="IPR011417">
    <property type="entry name" value="ANTH_dom"/>
</dbReference>
<evidence type="ECO:0000256" key="8">
    <source>
        <dbReference type="ARBA" id="ARBA00023329"/>
    </source>
</evidence>
<dbReference type="SUPFAM" id="SSF89009">
    <property type="entry name" value="GAT-like domain"/>
    <property type="match status" value="1"/>
</dbReference>
<comment type="subcellular location">
    <subcellularLocation>
        <location evidence="1">Cytoplasmic vesicle</location>
        <location evidence="1">Clathrin-coated vesicle</location>
    </subcellularLocation>
    <subcellularLocation>
        <location evidence="2">Golgi apparatus</location>
    </subcellularLocation>
    <subcellularLocation>
        <location evidence="3">Membrane</location>
        <location evidence="3">Clathrin-coated pit</location>
    </subcellularLocation>
</comment>
<dbReference type="GO" id="GO:0006900">
    <property type="term" value="P:vesicle budding from membrane"/>
    <property type="evidence" value="ECO:0007669"/>
    <property type="project" value="TreeGrafter"/>
</dbReference>
<feature type="domain" description="ENTH" evidence="10">
    <location>
        <begin position="28"/>
        <end position="166"/>
    </location>
</feature>
<dbReference type="Pfam" id="PF07651">
    <property type="entry name" value="ANTH"/>
    <property type="match status" value="1"/>
</dbReference>
<dbReference type="GO" id="GO:0032050">
    <property type="term" value="F:clathrin heavy chain binding"/>
    <property type="evidence" value="ECO:0007669"/>
    <property type="project" value="TreeGrafter"/>
</dbReference>
<dbReference type="EMBL" id="JAMYWD010000010">
    <property type="protein sequence ID" value="KAJ4958528.1"/>
    <property type="molecule type" value="Genomic_DNA"/>
</dbReference>
<sequence length="562" mass="62021">MIGGVGTPQSIRKALGALKDSTKVGLAKVNSEYKELDIAIVKATNHVEHTAKEKHIRTIFDAVSASRARVDVAYCIHGLARRLAKTHNWAVALKTLIVIHRALREVDTTFRDEIISYNRSRGHLLNLSHFKDDSSPNAWDYSAWVRTYALFLEERLECYRILKYDVEIDRWRTRELDTRDMLEQLPALQQLLYRLLACKPEGAAVHNNVIQYALSIVVSESIRIYAAIDDGTLNLVDKFFEMQRHDAIRALEIYRKAKNQAEKLSDFCEICRGLDVGRGQKFPKIENTDDSFITAMEDYLKEAPQPLTLQRTAANDESGATPRAEATPKAALTIEYKQEEGVEEKPESPVLPPEPSQTDQSAPVTAPVTPVTAPVTPVTAPVTDLLGLDDELSHGASQIEEENALALAIASSENSTNTTMDLTSQGTGWELALVSAPSSNGAVVATSKMGGGLDKLTLDSLYDDAMSRRTNQNGTYHMGQVAPNPFEAAQYSQDPFSASNSIVPPTNVQMASMAQQQQSLMMQQQQQQQQMMGPDSSNPFGNPYMGQDGPTCPPQNPYPGLI</sequence>
<evidence type="ECO:0000256" key="5">
    <source>
        <dbReference type="ARBA" id="ARBA00023034"/>
    </source>
</evidence>
<comment type="caution">
    <text evidence="11">The sequence shown here is derived from an EMBL/GenBank/DDBJ whole genome shotgun (WGS) entry which is preliminary data.</text>
</comment>
<evidence type="ECO:0000256" key="3">
    <source>
        <dbReference type="ARBA" id="ARBA00004600"/>
    </source>
</evidence>
<dbReference type="GO" id="GO:0030136">
    <property type="term" value="C:clathrin-coated vesicle"/>
    <property type="evidence" value="ECO:0007669"/>
    <property type="project" value="UniProtKB-SubCell"/>
</dbReference>
<dbReference type="InterPro" id="IPR045192">
    <property type="entry name" value="AP180-like"/>
</dbReference>
<dbReference type="InterPro" id="IPR014712">
    <property type="entry name" value="ANTH_dom_sf"/>
</dbReference>
<evidence type="ECO:0000313" key="12">
    <source>
        <dbReference type="Proteomes" id="UP001141806"/>
    </source>
</evidence>
<dbReference type="SMART" id="SM00273">
    <property type="entry name" value="ENTH"/>
    <property type="match status" value="1"/>
</dbReference>
<dbReference type="Proteomes" id="UP001141806">
    <property type="component" value="Unassembled WGS sequence"/>
</dbReference>
<keyword evidence="5" id="KW-0333">Golgi apparatus</keyword>
<dbReference type="GO" id="GO:0000149">
    <property type="term" value="F:SNARE binding"/>
    <property type="evidence" value="ECO:0007669"/>
    <property type="project" value="TreeGrafter"/>
</dbReference>
<dbReference type="OrthoDB" id="44015at2759"/>
<name>A0A9Q0H2Q8_9MAGN</name>
<keyword evidence="6" id="KW-0472">Membrane</keyword>
<dbReference type="GO" id="GO:0048268">
    <property type="term" value="P:clathrin coat assembly"/>
    <property type="evidence" value="ECO:0007669"/>
    <property type="project" value="InterPro"/>
</dbReference>
<dbReference type="GO" id="GO:0005794">
    <property type="term" value="C:Golgi apparatus"/>
    <property type="evidence" value="ECO:0007669"/>
    <property type="project" value="UniProtKB-SubCell"/>
</dbReference>
<dbReference type="SUPFAM" id="SSF48464">
    <property type="entry name" value="ENTH/VHS domain"/>
    <property type="match status" value="1"/>
</dbReference>
<evidence type="ECO:0000256" key="9">
    <source>
        <dbReference type="SAM" id="MobiDB-lite"/>
    </source>
</evidence>
<dbReference type="InterPro" id="IPR013809">
    <property type="entry name" value="ENTH"/>
</dbReference>
<organism evidence="11 12">
    <name type="scientific">Protea cynaroides</name>
    <dbReference type="NCBI Taxonomy" id="273540"/>
    <lineage>
        <taxon>Eukaryota</taxon>
        <taxon>Viridiplantae</taxon>
        <taxon>Streptophyta</taxon>
        <taxon>Embryophyta</taxon>
        <taxon>Tracheophyta</taxon>
        <taxon>Spermatophyta</taxon>
        <taxon>Magnoliopsida</taxon>
        <taxon>Proteales</taxon>
        <taxon>Proteaceae</taxon>
        <taxon>Protea</taxon>
    </lineage>
</organism>
<accession>A0A9Q0H2Q8</accession>
<dbReference type="GO" id="GO:0072583">
    <property type="term" value="P:clathrin-dependent endocytosis"/>
    <property type="evidence" value="ECO:0007669"/>
    <property type="project" value="InterPro"/>
</dbReference>
<feature type="compositionally biased region" description="Low complexity" evidence="9">
    <location>
        <begin position="523"/>
        <end position="532"/>
    </location>
</feature>
<evidence type="ECO:0000256" key="4">
    <source>
        <dbReference type="ARBA" id="ARBA00022583"/>
    </source>
</evidence>
<evidence type="ECO:0000259" key="10">
    <source>
        <dbReference type="PROSITE" id="PS50942"/>
    </source>
</evidence>
<feature type="region of interest" description="Disordered" evidence="9">
    <location>
        <begin position="523"/>
        <end position="562"/>
    </location>
</feature>
<feature type="compositionally biased region" description="Basic and acidic residues" evidence="9">
    <location>
        <begin position="338"/>
        <end position="347"/>
    </location>
</feature>
<dbReference type="InterPro" id="IPR048050">
    <property type="entry name" value="ANTH_N_plant"/>
</dbReference>
<evidence type="ECO:0000256" key="6">
    <source>
        <dbReference type="ARBA" id="ARBA00023136"/>
    </source>
</evidence>
<protein>
    <recommendedName>
        <fullName evidence="10">ENTH domain-containing protein</fullName>
    </recommendedName>
</protein>
<dbReference type="CDD" id="cd03564">
    <property type="entry name" value="ANTH_N"/>
    <property type="match status" value="1"/>
</dbReference>
<feature type="compositionally biased region" description="Pro residues" evidence="9">
    <location>
        <begin position="551"/>
        <end position="562"/>
    </location>
</feature>
<keyword evidence="4" id="KW-0254">Endocytosis</keyword>
<dbReference type="GO" id="GO:0005546">
    <property type="term" value="F:phosphatidylinositol-4,5-bisphosphate binding"/>
    <property type="evidence" value="ECO:0007669"/>
    <property type="project" value="TreeGrafter"/>
</dbReference>
<evidence type="ECO:0000313" key="11">
    <source>
        <dbReference type="EMBL" id="KAJ4958528.1"/>
    </source>
</evidence>
<dbReference type="GO" id="GO:0005905">
    <property type="term" value="C:clathrin-coated pit"/>
    <property type="evidence" value="ECO:0007669"/>
    <property type="project" value="UniProtKB-SubCell"/>
</dbReference>
<proteinExistence type="predicted"/>
<keyword evidence="7" id="KW-0168">Coated pit</keyword>
<dbReference type="GO" id="GO:0005545">
    <property type="term" value="F:1-phosphatidylinositol binding"/>
    <property type="evidence" value="ECO:0007669"/>
    <property type="project" value="InterPro"/>
</dbReference>
<keyword evidence="12" id="KW-1185">Reference proteome</keyword>
<dbReference type="PANTHER" id="PTHR22951:SF97">
    <property type="entry name" value="ENTH DOMAIN-CONTAINING PROTEIN"/>
    <property type="match status" value="1"/>
</dbReference>
<gene>
    <name evidence="11" type="ORF">NE237_025639</name>
</gene>
<evidence type="ECO:0000256" key="7">
    <source>
        <dbReference type="ARBA" id="ARBA00023176"/>
    </source>
</evidence>
<dbReference type="PROSITE" id="PS50942">
    <property type="entry name" value="ENTH"/>
    <property type="match status" value="1"/>
</dbReference>
<dbReference type="InterPro" id="IPR008942">
    <property type="entry name" value="ENTH_VHS"/>
</dbReference>
<dbReference type="PANTHER" id="PTHR22951">
    <property type="entry name" value="CLATHRIN ASSEMBLY PROTEIN"/>
    <property type="match status" value="1"/>
</dbReference>